<keyword evidence="1" id="KW-0472">Membrane</keyword>
<evidence type="ECO:0000256" key="1">
    <source>
        <dbReference type="SAM" id="Phobius"/>
    </source>
</evidence>
<keyword evidence="1" id="KW-1133">Transmembrane helix</keyword>
<dbReference type="AlphaFoldDB" id="A0A0R2NZL2"/>
<dbReference type="EMBL" id="LIAS01000003">
    <property type="protein sequence ID" value="KRO31368.1"/>
    <property type="molecule type" value="Genomic_DNA"/>
</dbReference>
<proteinExistence type="predicted"/>
<name>A0A0R2NZL2_9ACTN</name>
<dbReference type="Proteomes" id="UP000053941">
    <property type="component" value="Unassembled WGS sequence"/>
</dbReference>
<gene>
    <name evidence="2" type="ORF">ABR60_02875</name>
</gene>
<accession>A0A0R2NZL2</accession>
<evidence type="ECO:0000313" key="3">
    <source>
        <dbReference type="Proteomes" id="UP000053941"/>
    </source>
</evidence>
<organism evidence="2 3">
    <name type="scientific">Actinobacteria bacterium BACL2 MAG-120802-bin41</name>
    <dbReference type="NCBI Taxonomy" id="1655568"/>
    <lineage>
        <taxon>Bacteria</taxon>
        <taxon>Bacillati</taxon>
        <taxon>Actinomycetota</taxon>
        <taxon>Actinomycetes</taxon>
        <taxon>Actinomycetes incertae sedis</taxon>
        <taxon>ac1 cluster</taxon>
    </lineage>
</organism>
<reference evidence="2 3" key="1">
    <citation type="submission" date="2015-10" db="EMBL/GenBank/DDBJ databases">
        <title>Metagenome-Assembled Genomes uncover a global brackish microbiome.</title>
        <authorList>
            <person name="Hugerth L.W."/>
            <person name="Larsson J."/>
            <person name="Alneberg J."/>
            <person name="Lindh M.V."/>
            <person name="Legrand C."/>
            <person name="Pinhassi J."/>
            <person name="Andersson A.F."/>
        </authorList>
    </citation>
    <scope>NUCLEOTIDE SEQUENCE [LARGE SCALE GENOMIC DNA]</scope>
    <source>
        <strain evidence="2">BACL2 MAG-120802-bin41</strain>
    </source>
</reference>
<comment type="caution">
    <text evidence="2">The sequence shown here is derived from an EMBL/GenBank/DDBJ whole genome shotgun (WGS) entry which is preliminary data.</text>
</comment>
<evidence type="ECO:0008006" key="4">
    <source>
        <dbReference type="Google" id="ProtNLM"/>
    </source>
</evidence>
<keyword evidence="1" id="KW-0812">Transmembrane</keyword>
<sequence>MALSVLSPAFERSKKLAIEKSSRAILKLVPELRPTPGAQATDRLFYSIVGATLALGLLGLLGVNILLGNDAERVRELKIEAILVNEEREEALRQVALLSTSEALAERAFALGMIPSKSPTFLDISAPAAVEPVKVVKAKP</sequence>
<feature type="transmembrane region" description="Helical" evidence="1">
    <location>
        <begin position="44"/>
        <end position="67"/>
    </location>
</feature>
<protein>
    <recommendedName>
        <fullName evidence="4">Cell division protein FtsL</fullName>
    </recommendedName>
</protein>
<evidence type="ECO:0000313" key="2">
    <source>
        <dbReference type="EMBL" id="KRO31368.1"/>
    </source>
</evidence>